<sequence length="66" mass="7620">MKNRASRENKEDEKKGVAVNGANKEEERERVSSSLIERRRKGRKKGRCIVDGEKGKMRERASSLME</sequence>
<feature type="region of interest" description="Disordered" evidence="1">
    <location>
        <begin position="1"/>
        <end position="66"/>
    </location>
</feature>
<organism evidence="2 3">
    <name type="scientific">Prunus dulcis</name>
    <name type="common">Almond</name>
    <name type="synonym">Amygdalus dulcis</name>
    <dbReference type="NCBI Taxonomy" id="3755"/>
    <lineage>
        <taxon>Eukaryota</taxon>
        <taxon>Viridiplantae</taxon>
        <taxon>Streptophyta</taxon>
        <taxon>Embryophyta</taxon>
        <taxon>Tracheophyta</taxon>
        <taxon>Spermatophyta</taxon>
        <taxon>Magnoliopsida</taxon>
        <taxon>eudicotyledons</taxon>
        <taxon>Gunneridae</taxon>
        <taxon>Pentapetalae</taxon>
        <taxon>rosids</taxon>
        <taxon>fabids</taxon>
        <taxon>Rosales</taxon>
        <taxon>Rosaceae</taxon>
        <taxon>Amygdaloideae</taxon>
        <taxon>Amygdaleae</taxon>
        <taxon>Prunus</taxon>
    </lineage>
</organism>
<evidence type="ECO:0000313" key="3">
    <source>
        <dbReference type="Proteomes" id="UP000327085"/>
    </source>
</evidence>
<dbReference type="AlphaFoldDB" id="A0A5E4FD88"/>
<accession>A0A5E4FD88</accession>
<reference evidence="3" key="1">
    <citation type="journal article" date="2020" name="Plant J.">
        <title>Transposons played a major role in the diversification between the closely related almond and peach genomes: results from the almond genome sequence.</title>
        <authorList>
            <person name="Alioto T."/>
            <person name="Alexiou K.G."/>
            <person name="Bardil A."/>
            <person name="Barteri F."/>
            <person name="Castanera R."/>
            <person name="Cruz F."/>
            <person name="Dhingra A."/>
            <person name="Duval H."/>
            <person name="Fernandez I Marti A."/>
            <person name="Frias L."/>
            <person name="Galan B."/>
            <person name="Garcia J.L."/>
            <person name="Howad W."/>
            <person name="Gomez-Garrido J."/>
            <person name="Gut M."/>
            <person name="Julca I."/>
            <person name="Morata J."/>
            <person name="Puigdomenech P."/>
            <person name="Ribeca P."/>
            <person name="Rubio Cabetas M.J."/>
            <person name="Vlasova A."/>
            <person name="Wirthensohn M."/>
            <person name="Garcia-Mas J."/>
            <person name="Gabaldon T."/>
            <person name="Casacuberta J.M."/>
            <person name="Arus P."/>
        </authorList>
    </citation>
    <scope>NUCLEOTIDE SEQUENCE [LARGE SCALE GENOMIC DNA]</scope>
    <source>
        <strain evidence="3">cv. Texas</strain>
    </source>
</reference>
<dbReference type="Proteomes" id="UP000327085">
    <property type="component" value="Chromosome 1"/>
</dbReference>
<dbReference type="InParanoid" id="A0A5E4FD88"/>
<feature type="compositionally biased region" description="Basic residues" evidence="1">
    <location>
        <begin position="38"/>
        <end position="47"/>
    </location>
</feature>
<protein>
    <submittedName>
        <fullName evidence="2">Uncharacterized protein</fullName>
    </submittedName>
</protein>
<dbReference type="Gramene" id="VVA26093">
    <property type="protein sequence ID" value="VVA26093"/>
    <property type="gene ID" value="Prudul26B022210"/>
</dbReference>
<feature type="compositionally biased region" description="Basic and acidic residues" evidence="1">
    <location>
        <begin position="48"/>
        <end position="66"/>
    </location>
</feature>
<evidence type="ECO:0000313" key="2">
    <source>
        <dbReference type="EMBL" id="VVA26093.1"/>
    </source>
</evidence>
<name>A0A5E4FD88_PRUDU</name>
<feature type="compositionally biased region" description="Basic and acidic residues" evidence="1">
    <location>
        <begin position="1"/>
        <end position="16"/>
    </location>
</feature>
<gene>
    <name evidence="2" type="ORF">ALMOND_2B022210</name>
</gene>
<evidence type="ECO:0000256" key="1">
    <source>
        <dbReference type="SAM" id="MobiDB-lite"/>
    </source>
</evidence>
<proteinExistence type="predicted"/>
<dbReference type="EMBL" id="CABIKO010000102">
    <property type="protein sequence ID" value="VVA26093.1"/>
    <property type="molecule type" value="Genomic_DNA"/>
</dbReference>